<accession>A0A7W7Q5U4</accession>
<dbReference type="EMBL" id="JACHJQ010000004">
    <property type="protein sequence ID" value="MBB4907600.1"/>
    <property type="molecule type" value="Genomic_DNA"/>
</dbReference>
<evidence type="ECO:0000256" key="1">
    <source>
        <dbReference type="SAM" id="MobiDB-lite"/>
    </source>
</evidence>
<feature type="region of interest" description="Disordered" evidence="1">
    <location>
        <begin position="312"/>
        <end position="332"/>
    </location>
</feature>
<dbReference type="AlphaFoldDB" id="A0A7W7Q5U4"/>
<protein>
    <submittedName>
        <fullName evidence="2">Uncharacterized protein</fullName>
    </submittedName>
</protein>
<dbReference type="Proteomes" id="UP000520767">
    <property type="component" value="Unassembled WGS sequence"/>
</dbReference>
<feature type="region of interest" description="Disordered" evidence="1">
    <location>
        <begin position="218"/>
        <end position="291"/>
    </location>
</feature>
<feature type="region of interest" description="Disordered" evidence="1">
    <location>
        <begin position="1"/>
        <end position="37"/>
    </location>
</feature>
<sequence length="332" mass="34228">MNARTSSLPTNEGTSFGSCAGPTGVLTGSPGEHACLQRPQLEPGLHPQLDDEHVPRRAVGGERFCPPSDLVQGGDVQQVRPFPQRVGADQLGELADDRGGPALGQLGGVAVLLGGEPPLRQAGGLVGEQGDVQPLVRVALPQLERFPQRRGPPVGHEPFEPGRVHLVDVGPQPVAVGVEGEPVGVVERAAQAVHVELQALRAAGVRCAPHGLDQDVHGHGGVHACEKDTQQDRLHPPGSRRESRPPAATAASSVTRSTSGCSTTAARRASSTWSACTTRWTPTAGGRTPSRAASAVADRVVGRACHARPTLACRAGPPAGWGTSPGIAGERG</sequence>
<comment type="caution">
    <text evidence="2">The sequence shown here is derived from an EMBL/GenBank/DDBJ whole genome shotgun (WGS) entry which is preliminary data.</text>
</comment>
<name>A0A7W7Q5U4_9PSEU</name>
<feature type="compositionally biased region" description="Basic and acidic residues" evidence="1">
    <location>
        <begin position="218"/>
        <end position="244"/>
    </location>
</feature>
<feature type="compositionally biased region" description="Polar residues" evidence="1">
    <location>
        <begin position="1"/>
        <end position="17"/>
    </location>
</feature>
<keyword evidence="3" id="KW-1185">Reference proteome</keyword>
<proteinExistence type="predicted"/>
<evidence type="ECO:0000313" key="3">
    <source>
        <dbReference type="Proteomes" id="UP000520767"/>
    </source>
</evidence>
<feature type="compositionally biased region" description="Low complexity" evidence="1">
    <location>
        <begin position="245"/>
        <end position="281"/>
    </location>
</feature>
<gene>
    <name evidence="2" type="ORF">FHR82_003842</name>
</gene>
<evidence type="ECO:0000313" key="2">
    <source>
        <dbReference type="EMBL" id="MBB4907600.1"/>
    </source>
</evidence>
<organism evidence="2 3">
    <name type="scientific">Actinophytocola algeriensis</name>
    <dbReference type="NCBI Taxonomy" id="1768010"/>
    <lineage>
        <taxon>Bacteria</taxon>
        <taxon>Bacillati</taxon>
        <taxon>Actinomycetota</taxon>
        <taxon>Actinomycetes</taxon>
        <taxon>Pseudonocardiales</taxon>
        <taxon>Pseudonocardiaceae</taxon>
    </lineage>
</organism>
<reference evidence="2 3" key="1">
    <citation type="submission" date="2020-08" db="EMBL/GenBank/DDBJ databases">
        <title>Genomic Encyclopedia of Type Strains, Phase III (KMG-III): the genomes of soil and plant-associated and newly described type strains.</title>
        <authorList>
            <person name="Whitman W."/>
        </authorList>
    </citation>
    <scope>NUCLEOTIDE SEQUENCE [LARGE SCALE GENOMIC DNA]</scope>
    <source>
        <strain evidence="2 3">CECT 8960</strain>
    </source>
</reference>